<evidence type="ECO:0000256" key="3">
    <source>
        <dbReference type="ARBA" id="ARBA00023125"/>
    </source>
</evidence>
<proteinExistence type="inferred from homology"/>
<dbReference type="PANTHER" id="PTHR30537:SF5">
    <property type="entry name" value="HTH-TYPE TRANSCRIPTIONAL ACTIVATOR TTDR-RELATED"/>
    <property type="match status" value="1"/>
</dbReference>
<dbReference type="Pfam" id="PF00126">
    <property type="entry name" value="HTH_1"/>
    <property type="match status" value="1"/>
</dbReference>
<evidence type="ECO:0000313" key="6">
    <source>
        <dbReference type="EMBL" id="RSL14678.1"/>
    </source>
</evidence>
<dbReference type="Gene3D" id="1.10.10.10">
    <property type="entry name" value="Winged helix-like DNA-binding domain superfamily/Winged helix DNA-binding domain"/>
    <property type="match status" value="1"/>
</dbReference>
<dbReference type="GO" id="GO:0043565">
    <property type="term" value="F:sequence-specific DNA binding"/>
    <property type="evidence" value="ECO:0007669"/>
    <property type="project" value="TreeGrafter"/>
</dbReference>
<evidence type="ECO:0000256" key="2">
    <source>
        <dbReference type="ARBA" id="ARBA00023015"/>
    </source>
</evidence>
<evidence type="ECO:0000259" key="5">
    <source>
        <dbReference type="PROSITE" id="PS50931"/>
    </source>
</evidence>
<dbReference type="GO" id="GO:0006351">
    <property type="term" value="P:DNA-templated transcription"/>
    <property type="evidence" value="ECO:0007669"/>
    <property type="project" value="TreeGrafter"/>
</dbReference>
<feature type="domain" description="HTH lysR-type" evidence="5">
    <location>
        <begin position="1"/>
        <end position="59"/>
    </location>
</feature>
<accession>A0A428MCQ9</accession>
<dbReference type="InterPro" id="IPR058163">
    <property type="entry name" value="LysR-type_TF_proteobact-type"/>
</dbReference>
<sequence>MADLNSLVVFAHVVEANSFSGAARILKMPTSTVSRRIAELEDQLGMRLIERSTRKLRLTDAGSEVLEHARRMVELSGAVDNAAFNLLSHVSGTLRLASPPSISDTLLAPIVGAFQEAYPEVRVQIFITDRIVDHVSEGVDLTFRVGDLEDSSLVARRILKYRHQLVASPAYMKKHKPPRNPGDLLQHRLLAFSFWKPKCHWDFIHVNGKDKETLTFQPYFSMNDYAGLATALLAGVGIGDLPPVVEPCLLHEGRLVEIMPKWKFRNFDLSLVHAGTRHMPRVVRVFKEFAAKMAPELFPKLPA</sequence>
<protein>
    <submittedName>
        <fullName evidence="6">LysR family transcriptional regulator</fullName>
    </submittedName>
</protein>
<dbReference type="EMBL" id="RSDW01000001">
    <property type="protein sequence ID" value="RSL14678.1"/>
    <property type="molecule type" value="Genomic_DNA"/>
</dbReference>
<comment type="caution">
    <text evidence="6">The sequence shown here is derived from an EMBL/GenBank/DDBJ whole genome shotgun (WGS) entry which is preliminary data.</text>
</comment>
<name>A0A428MCQ9_9BACT</name>
<keyword evidence="4" id="KW-0804">Transcription</keyword>
<dbReference type="CDD" id="cd08422">
    <property type="entry name" value="PBP2_CrgA_like"/>
    <property type="match status" value="1"/>
</dbReference>
<organism evidence="6 7">
    <name type="scientific">Edaphobacter aggregans</name>
    <dbReference type="NCBI Taxonomy" id="570835"/>
    <lineage>
        <taxon>Bacteria</taxon>
        <taxon>Pseudomonadati</taxon>
        <taxon>Acidobacteriota</taxon>
        <taxon>Terriglobia</taxon>
        <taxon>Terriglobales</taxon>
        <taxon>Acidobacteriaceae</taxon>
        <taxon>Edaphobacter</taxon>
    </lineage>
</organism>
<dbReference type="InterPro" id="IPR036390">
    <property type="entry name" value="WH_DNA-bd_sf"/>
</dbReference>
<reference evidence="6 7" key="1">
    <citation type="submission" date="2018-12" db="EMBL/GenBank/DDBJ databases">
        <title>Sequencing of bacterial isolates from soil warming experiment in Harvard Forest, Massachusetts, USA.</title>
        <authorList>
            <person name="Deangelis K."/>
        </authorList>
    </citation>
    <scope>NUCLEOTIDE SEQUENCE [LARGE SCALE GENOMIC DNA]</scope>
    <source>
        <strain evidence="6 7">EB153</strain>
    </source>
</reference>
<dbReference type="PANTHER" id="PTHR30537">
    <property type="entry name" value="HTH-TYPE TRANSCRIPTIONAL REGULATOR"/>
    <property type="match status" value="1"/>
</dbReference>
<comment type="similarity">
    <text evidence="1">Belongs to the LysR transcriptional regulatory family.</text>
</comment>
<dbReference type="InterPro" id="IPR000847">
    <property type="entry name" value="LysR_HTH_N"/>
</dbReference>
<dbReference type="OrthoDB" id="9785745at2"/>
<dbReference type="Proteomes" id="UP000269669">
    <property type="component" value="Unassembled WGS sequence"/>
</dbReference>
<gene>
    <name evidence="6" type="ORF">EDE15_0139</name>
</gene>
<dbReference type="Gene3D" id="3.40.190.290">
    <property type="match status" value="1"/>
</dbReference>
<dbReference type="InterPro" id="IPR005119">
    <property type="entry name" value="LysR_subst-bd"/>
</dbReference>
<dbReference type="SUPFAM" id="SSF46785">
    <property type="entry name" value="Winged helix' DNA-binding domain"/>
    <property type="match status" value="1"/>
</dbReference>
<evidence type="ECO:0000256" key="4">
    <source>
        <dbReference type="ARBA" id="ARBA00023163"/>
    </source>
</evidence>
<dbReference type="Pfam" id="PF03466">
    <property type="entry name" value="LysR_substrate"/>
    <property type="match status" value="1"/>
</dbReference>
<evidence type="ECO:0000313" key="7">
    <source>
        <dbReference type="Proteomes" id="UP000269669"/>
    </source>
</evidence>
<dbReference type="SUPFAM" id="SSF53850">
    <property type="entry name" value="Periplasmic binding protein-like II"/>
    <property type="match status" value="1"/>
</dbReference>
<keyword evidence="3" id="KW-0238">DNA-binding</keyword>
<keyword evidence="2" id="KW-0805">Transcription regulation</keyword>
<keyword evidence="7" id="KW-1185">Reference proteome</keyword>
<dbReference type="PROSITE" id="PS50931">
    <property type="entry name" value="HTH_LYSR"/>
    <property type="match status" value="1"/>
</dbReference>
<dbReference type="FunFam" id="1.10.10.10:FF:000001">
    <property type="entry name" value="LysR family transcriptional regulator"/>
    <property type="match status" value="1"/>
</dbReference>
<dbReference type="AlphaFoldDB" id="A0A428MCQ9"/>
<dbReference type="RefSeq" id="WP_125483510.1">
    <property type="nucleotide sequence ID" value="NZ_RSDW01000001.1"/>
</dbReference>
<dbReference type="InterPro" id="IPR036388">
    <property type="entry name" value="WH-like_DNA-bd_sf"/>
</dbReference>
<dbReference type="GO" id="GO:0003700">
    <property type="term" value="F:DNA-binding transcription factor activity"/>
    <property type="evidence" value="ECO:0007669"/>
    <property type="project" value="InterPro"/>
</dbReference>
<evidence type="ECO:0000256" key="1">
    <source>
        <dbReference type="ARBA" id="ARBA00009437"/>
    </source>
</evidence>